<dbReference type="Pfam" id="PF17862">
    <property type="entry name" value="AAA_lid_3"/>
    <property type="match status" value="1"/>
</dbReference>
<evidence type="ECO:0000256" key="5">
    <source>
        <dbReference type="ARBA" id="ARBA00010550"/>
    </source>
</evidence>
<evidence type="ECO:0000259" key="17">
    <source>
        <dbReference type="SMART" id="SM00382"/>
    </source>
</evidence>
<evidence type="ECO:0000256" key="12">
    <source>
        <dbReference type="ARBA" id="ARBA00023049"/>
    </source>
</evidence>
<keyword evidence="16" id="KW-0812">Transmembrane</keyword>
<dbReference type="InterPro" id="IPR037219">
    <property type="entry name" value="Peptidase_M41-like"/>
</dbReference>
<dbReference type="Proteomes" id="UP000094020">
    <property type="component" value="Chromosome 9"/>
</dbReference>
<feature type="compositionally biased region" description="Low complexity" evidence="15">
    <location>
        <begin position="210"/>
        <end position="241"/>
    </location>
</feature>
<feature type="region of interest" description="Disordered" evidence="15">
    <location>
        <begin position="58"/>
        <end position="77"/>
    </location>
</feature>
<dbReference type="GO" id="GO:0005524">
    <property type="term" value="F:ATP binding"/>
    <property type="evidence" value="ECO:0007669"/>
    <property type="project" value="UniProtKB-KW"/>
</dbReference>
<feature type="compositionally biased region" description="Basic and acidic residues" evidence="15">
    <location>
        <begin position="767"/>
        <end position="776"/>
    </location>
</feature>
<dbReference type="InterPro" id="IPR041569">
    <property type="entry name" value="AAA_lid_3"/>
</dbReference>
<proteinExistence type="inferred from homology"/>
<dbReference type="InterPro" id="IPR003960">
    <property type="entry name" value="ATPase_AAA_CS"/>
</dbReference>
<feature type="domain" description="AAA+ ATPase" evidence="17">
    <location>
        <begin position="359"/>
        <end position="495"/>
    </location>
</feature>
<keyword evidence="12" id="KW-0482">Metalloprotease</keyword>
<accession>A0AAJ8MQZ2</accession>
<dbReference type="SUPFAM" id="SSF52540">
    <property type="entry name" value="P-loop containing nucleoside triphosphate hydrolases"/>
    <property type="match status" value="1"/>
</dbReference>
<reference evidence="18" key="1">
    <citation type="submission" date="2013-07" db="EMBL/GenBank/DDBJ databases">
        <authorList>
            <consortium name="The Broad Institute Genome Sequencing Platform"/>
            <person name="Cuomo C."/>
            <person name="Litvintseva A."/>
            <person name="Chen Y."/>
            <person name="Heitman J."/>
            <person name="Sun S."/>
            <person name="Springer D."/>
            <person name="Dromer F."/>
            <person name="Young S.K."/>
            <person name="Zeng Q."/>
            <person name="Gargeya S."/>
            <person name="Fitzgerald M."/>
            <person name="Abouelleil A."/>
            <person name="Alvarado L."/>
            <person name="Berlin A.M."/>
            <person name="Chapman S.B."/>
            <person name="Dewar J."/>
            <person name="Goldberg J."/>
            <person name="Griggs A."/>
            <person name="Gujja S."/>
            <person name="Hansen M."/>
            <person name="Howarth C."/>
            <person name="Imamovic A."/>
            <person name="Larimer J."/>
            <person name="McCowan C."/>
            <person name="Murphy C."/>
            <person name="Pearson M."/>
            <person name="Priest M."/>
            <person name="Roberts A."/>
            <person name="Saif S."/>
            <person name="Shea T."/>
            <person name="Sykes S."/>
            <person name="Wortman J."/>
            <person name="Nusbaum C."/>
            <person name="Birren B."/>
        </authorList>
    </citation>
    <scope>NUCLEOTIDE SEQUENCE</scope>
    <source>
        <strain evidence="18">CBS 10737</strain>
    </source>
</reference>
<comment type="similarity">
    <text evidence="5">In the N-terminal section; belongs to the AAA ATPase family.</text>
</comment>
<dbReference type="PANTHER" id="PTHR23076:SF97">
    <property type="entry name" value="ATP-DEPENDENT ZINC METALLOPROTEASE YME1L1"/>
    <property type="match status" value="1"/>
</dbReference>
<dbReference type="GO" id="GO:0016887">
    <property type="term" value="F:ATP hydrolysis activity"/>
    <property type="evidence" value="ECO:0007669"/>
    <property type="project" value="InterPro"/>
</dbReference>
<dbReference type="GO" id="GO:0004176">
    <property type="term" value="F:ATP-dependent peptidase activity"/>
    <property type="evidence" value="ECO:0007669"/>
    <property type="project" value="InterPro"/>
</dbReference>
<evidence type="ECO:0000256" key="13">
    <source>
        <dbReference type="ARBA" id="ARBA00023128"/>
    </source>
</evidence>
<evidence type="ECO:0000256" key="9">
    <source>
        <dbReference type="ARBA" id="ARBA00022801"/>
    </source>
</evidence>
<feature type="compositionally biased region" description="Polar residues" evidence="15">
    <location>
        <begin position="242"/>
        <end position="253"/>
    </location>
</feature>
<dbReference type="Pfam" id="PF01434">
    <property type="entry name" value="Peptidase_M41"/>
    <property type="match status" value="1"/>
</dbReference>
<evidence type="ECO:0000256" key="6">
    <source>
        <dbReference type="ARBA" id="ARBA00022670"/>
    </source>
</evidence>
<dbReference type="GO" id="GO:0005743">
    <property type="term" value="C:mitochondrial inner membrane"/>
    <property type="evidence" value="ECO:0007669"/>
    <property type="project" value="TreeGrafter"/>
</dbReference>
<keyword evidence="8" id="KW-0547">Nucleotide-binding</keyword>
<dbReference type="Gene3D" id="1.20.58.760">
    <property type="entry name" value="Peptidase M41"/>
    <property type="match status" value="1"/>
</dbReference>
<dbReference type="GO" id="GO:0046872">
    <property type="term" value="F:metal ion binding"/>
    <property type="evidence" value="ECO:0007669"/>
    <property type="project" value="UniProtKB-KW"/>
</dbReference>
<dbReference type="FunFam" id="1.20.58.760:FF:000002">
    <property type="entry name" value="ATP-dependent zinc metalloprotease FtsH"/>
    <property type="match status" value="1"/>
</dbReference>
<comment type="subcellular location">
    <subcellularLocation>
        <location evidence="3">Membrane</location>
    </subcellularLocation>
    <subcellularLocation>
        <location evidence="2">Mitochondrion</location>
    </subcellularLocation>
</comment>
<evidence type="ECO:0000313" key="18">
    <source>
        <dbReference type="EMBL" id="WWC72676.1"/>
    </source>
</evidence>
<comment type="cofactor">
    <cofactor evidence="1">
        <name>Zn(2+)</name>
        <dbReference type="ChEBI" id="CHEBI:29105"/>
    </cofactor>
</comment>
<evidence type="ECO:0000256" key="11">
    <source>
        <dbReference type="ARBA" id="ARBA00022840"/>
    </source>
</evidence>
<dbReference type="EMBL" id="CP144527">
    <property type="protein sequence ID" value="WWC72676.1"/>
    <property type="molecule type" value="Genomic_DNA"/>
</dbReference>
<feature type="transmembrane region" description="Helical" evidence="16">
    <location>
        <begin position="282"/>
        <end position="301"/>
    </location>
</feature>
<evidence type="ECO:0000256" key="2">
    <source>
        <dbReference type="ARBA" id="ARBA00004173"/>
    </source>
</evidence>
<evidence type="ECO:0000256" key="10">
    <source>
        <dbReference type="ARBA" id="ARBA00022833"/>
    </source>
</evidence>
<dbReference type="SUPFAM" id="SSF140990">
    <property type="entry name" value="FtsH protease domain-like"/>
    <property type="match status" value="1"/>
</dbReference>
<keyword evidence="19" id="KW-1185">Reference proteome</keyword>
<keyword evidence="6" id="KW-0645">Protease</keyword>
<dbReference type="InterPro" id="IPR027417">
    <property type="entry name" value="P-loop_NTPase"/>
</dbReference>
<dbReference type="InterPro" id="IPR003959">
    <property type="entry name" value="ATPase_AAA_core"/>
</dbReference>
<dbReference type="KEGG" id="kpin:30175838"/>
<sequence>MTAPFRQIHTLEQVLGYNRVRTSRLLQVKSSLKLSTPAYLNRSVSTCVPRRAIFGTTSNSAKQLSPPPPAIDSDTPLTPFQSQIAALESAAQANPEDLNAQVQLLGELAKGGEFKGLVAYYEAMALTSSTDKSTGVGSTALLKDENAWTLFLNGLANTGRLGEASQLVRRRDELMKSTNTALRAPINDPSSASSVPPASASVLTNLASTSSHADSSTSSTSASTPISSASQSPLSSFISPTNNGLSSPTPASQGGSGSALNPLYVQMAPPTPQANAWKALRWLGGFLLWGFIILTVMSMIMENTGLLKAGPGPAEFEPEEGKVVKFSDVHGVEEAKSELEEIVEFLKNPEKFSNLGGKLPKGVLLTGPPGTGKTMLARAVAGEAEVPFLFASGSSFDEMFVGVGAKRVRELFAAARKKAPAIVFIDELDAIGSKRSAKDQHYMKQTLNQLLVELDGFEQSEGVIIIAATNFPESLDKALTRPGRFDRHVVVGLPDVRGRVEILKHHMGEVAFDVDVDASIIARGCPGMSGADLQNLVNQAAVKASREGAKTVGLKHFEWAKDRILMGAERRSHFVTEESKRATAYHEGGHALVALHTPGAMPLHKVTIMPRGQALGITFQLPEQDKDSYTRKEYNAMIDVALGGRAAEEMVFGHDDVTSGCSSDLQRATDVAARMIRSYGFSDKVGLVAHGDEESVYLSGKKKDEIESEIRSFLDGSMDRTKQLLRTREHELHTLAKALVEYETLSLDEVRQVLAGQSLNRPTTEGETLKSEEEIRNQPGGKVVEGI</sequence>
<dbReference type="RefSeq" id="XP_070059467.1">
    <property type="nucleotide sequence ID" value="XM_070203366.1"/>
</dbReference>
<reference evidence="18" key="2">
    <citation type="submission" date="2024-02" db="EMBL/GenBank/DDBJ databases">
        <title>Comparative genomics of Cryptococcus and Kwoniella reveals pathogenesis evolution and contrasting modes of karyotype evolution via chromosome fusion or intercentromeric recombination.</title>
        <authorList>
            <person name="Coelho M.A."/>
            <person name="David-Palma M."/>
            <person name="Shea T."/>
            <person name="Bowers K."/>
            <person name="McGinley-Smith S."/>
            <person name="Mohammad A.W."/>
            <person name="Gnirke A."/>
            <person name="Yurkov A.M."/>
            <person name="Nowrousian M."/>
            <person name="Sun S."/>
            <person name="Cuomo C.A."/>
            <person name="Heitman J."/>
        </authorList>
    </citation>
    <scope>NUCLEOTIDE SEQUENCE</scope>
    <source>
        <strain evidence="18">CBS 10737</strain>
    </source>
</reference>
<dbReference type="SMART" id="SM00382">
    <property type="entry name" value="AAA"/>
    <property type="match status" value="1"/>
</dbReference>
<dbReference type="Gene3D" id="3.40.50.300">
    <property type="entry name" value="P-loop containing nucleotide triphosphate hydrolases"/>
    <property type="match status" value="1"/>
</dbReference>
<dbReference type="AlphaFoldDB" id="A0AAJ8MQZ2"/>
<keyword evidence="13" id="KW-0496">Mitochondrion</keyword>
<evidence type="ECO:0000256" key="4">
    <source>
        <dbReference type="ARBA" id="ARBA00010044"/>
    </source>
</evidence>
<keyword evidence="14 16" id="KW-0472">Membrane</keyword>
<dbReference type="PANTHER" id="PTHR23076">
    <property type="entry name" value="METALLOPROTEASE M41 FTSH"/>
    <property type="match status" value="1"/>
</dbReference>
<feature type="region of interest" description="Disordered" evidence="15">
    <location>
        <begin position="758"/>
        <end position="787"/>
    </location>
</feature>
<evidence type="ECO:0000256" key="16">
    <source>
        <dbReference type="SAM" id="Phobius"/>
    </source>
</evidence>
<keyword evidence="11" id="KW-0067">ATP-binding</keyword>
<feature type="region of interest" description="Disordered" evidence="15">
    <location>
        <begin position="210"/>
        <end position="257"/>
    </location>
</feature>
<comment type="similarity">
    <text evidence="4">In the C-terminal section; belongs to the peptidase M41 family.</text>
</comment>
<dbReference type="FunFam" id="1.10.8.60:FF:000001">
    <property type="entry name" value="ATP-dependent zinc metalloprotease FtsH"/>
    <property type="match status" value="1"/>
</dbReference>
<dbReference type="InterPro" id="IPR003593">
    <property type="entry name" value="AAA+_ATPase"/>
</dbReference>
<dbReference type="Pfam" id="PF00004">
    <property type="entry name" value="AAA"/>
    <property type="match status" value="1"/>
</dbReference>
<dbReference type="HAMAP" id="MF_01458">
    <property type="entry name" value="FtsH"/>
    <property type="match status" value="1"/>
</dbReference>
<dbReference type="InterPro" id="IPR000642">
    <property type="entry name" value="Peptidase_M41"/>
</dbReference>
<keyword evidence="7" id="KW-0479">Metal-binding</keyword>
<dbReference type="CDD" id="cd19501">
    <property type="entry name" value="RecA-like_FtsH"/>
    <property type="match status" value="1"/>
</dbReference>
<dbReference type="Gene3D" id="1.10.8.60">
    <property type="match status" value="1"/>
</dbReference>
<name>A0AAJ8MQZ2_9TREE</name>
<evidence type="ECO:0000256" key="15">
    <source>
        <dbReference type="SAM" id="MobiDB-lite"/>
    </source>
</evidence>
<dbReference type="FunFam" id="3.40.50.300:FF:000175">
    <property type="entry name" value="ATP-dependent zinc metalloprotease FTSH 4"/>
    <property type="match status" value="1"/>
</dbReference>
<keyword evidence="9" id="KW-0378">Hydrolase</keyword>
<dbReference type="GO" id="GO:0141164">
    <property type="term" value="P:mitochondrial protein quality control"/>
    <property type="evidence" value="ECO:0007669"/>
    <property type="project" value="UniProtKB-ARBA"/>
</dbReference>
<dbReference type="PROSITE" id="PS00674">
    <property type="entry name" value="AAA"/>
    <property type="match status" value="1"/>
</dbReference>
<dbReference type="NCBIfam" id="TIGR01241">
    <property type="entry name" value="FtsH_fam"/>
    <property type="match status" value="1"/>
</dbReference>
<evidence type="ECO:0000313" key="19">
    <source>
        <dbReference type="Proteomes" id="UP000094020"/>
    </source>
</evidence>
<dbReference type="GeneID" id="30175838"/>
<evidence type="ECO:0000256" key="3">
    <source>
        <dbReference type="ARBA" id="ARBA00004370"/>
    </source>
</evidence>
<evidence type="ECO:0000256" key="7">
    <source>
        <dbReference type="ARBA" id="ARBA00022723"/>
    </source>
</evidence>
<organism evidence="18 19">
    <name type="scientific">Kwoniella pini CBS 10737</name>
    <dbReference type="NCBI Taxonomy" id="1296096"/>
    <lineage>
        <taxon>Eukaryota</taxon>
        <taxon>Fungi</taxon>
        <taxon>Dikarya</taxon>
        <taxon>Basidiomycota</taxon>
        <taxon>Agaricomycotina</taxon>
        <taxon>Tremellomycetes</taxon>
        <taxon>Tremellales</taxon>
        <taxon>Cryptococcaceae</taxon>
        <taxon>Kwoniella</taxon>
    </lineage>
</organism>
<evidence type="ECO:0000256" key="8">
    <source>
        <dbReference type="ARBA" id="ARBA00022741"/>
    </source>
</evidence>
<keyword evidence="16" id="KW-1133">Transmembrane helix</keyword>
<protein>
    <recommendedName>
        <fullName evidence="17">AAA+ ATPase domain-containing protein</fullName>
    </recommendedName>
</protein>
<gene>
    <name evidence="18" type="ORF">I206_106640</name>
</gene>
<dbReference type="GO" id="GO:0004222">
    <property type="term" value="F:metalloendopeptidase activity"/>
    <property type="evidence" value="ECO:0007669"/>
    <property type="project" value="InterPro"/>
</dbReference>
<keyword evidence="10" id="KW-0862">Zinc</keyword>
<evidence type="ECO:0000256" key="1">
    <source>
        <dbReference type="ARBA" id="ARBA00001947"/>
    </source>
</evidence>
<dbReference type="GO" id="GO:0007005">
    <property type="term" value="P:mitochondrion organization"/>
    <property type="evidence" value="ECO:0007669"/>
    <property type="project" value="TreeGrafter"/>
</dbReference>
<evidence type="ECO:0000256" key="14">
    <source>
        <dbReference type="ARBA" id="ARBA00023136"/>
    </source>
</evidence>
<dbReference type="InterPro" id="IPR005936">
    <property type="entry name" value="FtsH"/>
</dbReference>